<evidence type="ECO:0000313" key="2">
    <source>
        <dbReference type="Proteomes" id="UP001482154"/>
    </source>
</evidence>
<proteinExistence type="predicted"/>
<reference evidence="1 2" key="1">
    <citation type="submission" date="2024-04" db="EMBL/GenBank/DDBJ databases">
        <title>Human intestinal bacterial collection.</title>
        <authorList>
            <person name="Pauvert C."/>
            <person name="Hitch T.C.A."/>
            <person name="Clavel T."/>
        </authorList>
    </citation>
    <scope>NUCLEOTIDE SEQUENCE [LARGE SCALE GENOMIC DNA]</scope>
    <source>
        <strain evidence="1 2">CLA-AA-H249</strain>
    </source>
</reference>
<protein>
    <submittedName>
        <fullName evidence="1">Uncharacterized protein</fullName>
    </submittedName>
</protein>
<gene>
    <name evidence="1" type="ORF">AAAU51_12630</name>
</gene>
<dbReference type="EMBL" id="JBBNIN010000027">
    <property type="protein sequence ID" value="MEQ2711998.1"/>
    <property type="molecule type" value="Genomic_DNA"/>
</dbReference>
<dbReference type="Proteomes" id="UP001482154">
    <property type="component" value="Unassembled WGS sequence"/>
</dbReference>
<keyword evidence="2" id="KW-1185">Reference proteome</keyword>
<accession>A0ABV1IXQ1</accession>
<evidence type="ECO:0000313" key="1">
    <source>
        <dbReference type="EMBL" id="MEQ2711998.1"/>
    </source>
</evidence>
<dbReference type="RefSeq" id="WP_178468709.1">
    <property type="nucleotide sequence ID" value="NZ_JBBNIN010000027.1"/>
</dbReference>
<name>A0ABV1IXQ1_9FIRM</name>
<comment type="caution">
    <text evidence="1">The sequence shown here is derived from an EMBL/GenBank/DDBJ whole genome shotgun (WGS) entry which is preliminary data.</text>
</comment>
<organism evidence="1 2">
    <name type="scientific">Anaerostipes amylophilus</name>
    <dbReference type="NCBI Taxonomy" id="2981779"/>
    <lineage>
        <taxon>Bacteria</taxon>
        <taxon>Bacillati</taxon>
        <taxon>Bacillota</taxon>
        <taxon>Clostridia</taxon>
        <taxon>Lachnospirales</taxon>
        <taxon>Lachnospiraceae</taxon>
        <taxon>Anaerostipes</taxon>
    </lineage>
</organism>
<sequence>MAMYVYKDKERNEKLYANNASKEDKGIRFYCPNPKCDAHMYICSVDGFSSAHFKAKYKQYQHVANCPFHFSNGFNPNEHDEDAFNFENAVKNLMLTNNHIERKYTSNIHDTNKVNATKKPLRTIRQIYDMCKSFVCTDEYNHVTIGQMLLDNRSAYMYPKGVFGYRIIEGMAIRGRFYDSDKLEIKIAAPITDLTYKFILKFDEEALFKQARNMIFANREKIIIAAGEWKPSGRFNVFYTDVKNKKQMSVINQ</sequence>